<accession>Q6XNA3</accession>
<evidence type="ECO:0000313" key="1">
    <source>
        <dbReference type="EMBL" id="AAP73928.1"/>
    </source>
</evidence>
<protein>
    <submittedName>
        <fullName evidence="1">Uncharacterized protein</fullName>
    </submittedName>
</protein>
<reference evidence="1" key="1">
    <citation type="journal article" date="2003" name="J. Bacteriol.">
        <title>Complete nucleotide sequence and genetic organization of the 210-kilobase linear plasmid of Rhodococcus erythropolis BD2.</title>
        <authorList>
            <person name="Stecker C."/>
            <person name="Johann A."/>
            <person name="Herzberg C."/>
            <person name="Averhoff B."/>
            <person name="Gottschalk G."/>
        </authorList>
    </citation>
    <scope>NUCLEOTIDE SEQUENCE</scope>
    <source>
        <strain evidence="1">BD2</strain>
        <plasmid evidence="1">pBD2</plasmid>
    </source>
</reference>
<geneLocation type="plasmid" evidence="1">
    <name>pBD2</name>
</geneLocation>
<proteinExistence type="predicted"/>
<sequence>MRFQLHKIDHSLVVLLSACGRCASDRQVRRPKPVRRPRSHRVADHTVHRRMLRLRINGSILWGVGPSTNAWISRGVGLDRAVEVTAAWLADAGDNYGQRALVVPQKGDLHDPTPAIARFIANGNVGSSRSLSVQTGGPILAFVPTVELLADAVRLADGNALGVVEHAAGEVAGWAAAVGAIDLATGAAGPEVDPALREAFESIHDAGYNGYSLSDSFLRRRIDDDLELLVQADVAFEFLAGYIVGLGAGGHRLDGLRRIYEKHTGR</sequence>
<name>Q6XNA3_RHOER</name>
<organism evidence="1">
    <name type="scientific">Rhodococcus erythropolis</name>
    <name type="common">Arthrobacter picolinophilus</name>
    <dbReference type="NCBI Taxonomy" id="1833"/>
    <lineage>
        <taxon>Bacteria</taxon>
        <taxon>Bacillati</taxon>
        <taxon>Actinomycetota</taxon>
        <taxon>Actinomycetes</taxon>
        <taxon>Mycobacteriales</taxon>
        <taxon>Nocardiaceae</taxon>
        <taxon>Rhodococcus</taxon>
        <taxon>Rhodococcus erythropolis group</taxon>
    </lineage>
</organism>
<dbReference type="EMBL" id="AY223810">
    <property type="protein sequence ID" value="AAP73928.1"/>
    <property type="molecule type" value="Genomic_DNA"/>
</dbReference>
<dbReference type="AlphaFoldDB" id="Q6XNA3"/>
<keyword evidence="1" id="KW-0614">Plasmid</keyword>
<gene>
    <name evidence="1" type="ORF">PBD2.043</name>
</gene>